<dbReference type="Gene3D" id="3.50.50.60">
    <property type="entry name" value="FAD/NAD(P)-binding domain"/>
    <property type="match status" value="1"/>
</dbReference>
<reference evidence="5 6" key="1">
    <citation type="submission" date="2019-07" db="EMBL/GenBank/DDBJ databases">
        <authorList>
            <person name="Duangmal K."/>
            <person name="Teo W.F.A."/>
        </authorList>
    </citation>
    <scope>NUCLEOTIDE SEQUENCE [LARGE SCALE GENOMIC DNA]</scope>
    <source>
        <strain evidence="5 6">TBRC 6029</strain>
    </source>
</reference>
<dbReference type="GO" id="GO:0004497">
    <property type="term" value="F:monooxygenase activity"/>
    <property type="evidence" value="ECO:0007669"/>
    <property type="project" value="UniProtKB-KW"/>
</dbReference>
<keyword evidence="2 5" id="KW-0503">Monooxygenase</keyword>
<dbReference type="OrthoDB" id="4568714at2"/>
<comment type="caution">
    <text evidence="5">The sequence shown here is derived from an EMBL/GenBank/DDBJ whole genome shotgun (WGS) entry which is preliminary data.</text>
</comment>
<feature type="compositionally biased region" description="Basic and acidic residues" evidence="3">
    <location>
        <begin position="393"/>
        <end position="404"/>
    </location>
</feature>
<evidence type="ECO:0000256" key="3">
    <source>
        <dbReference type="SAM" id="MobiDB-lite"/>
    </source>
</evidence>
<evidence type="ECO:0000313" key="5">
    <source>
        <dbReference type="EMBL" id="TVT52481.1"/>
    </source>
</evidence>
<dbReference type="AlphaFoldDB" id="A0A558CUN5"/>
<reference evidence="5 6" key="2">
    <citation type="submission" date="2019-08" db="EMBL/GenBank/DDBJ databases">
        <title>Amycolatopsis acidicola sp. nov., isolated from peat swamp forest soil.</title>
        <authorList>
            <person name="Srisuk N."/>
        </authorList>
    </citation>
    <scope>NUCLEOTIDE SEQUENCE [LARGE SCALE GENOMIC DNA]</scope>
    <source>
        <strain evidence="5 6">TBRC 6029</strain>
    </source>
</reference>
<evidence type="ECO:0000256" key="2">
    <source>
        <dbReference type="ARBA" id="ARBA00023033"/>
    </source>
</evidence>
<dbReference type="SUPFAM" id="SSF51905">
    <property type="entry name" value="FAD/NAD(P)-binding domain"/>
    <property type="match status" value="1"/>
</dbReference>
<sequence length="404" mass="43184">MGGTESRGTAIVAGAGIGGLATAVALMGRGWQVRVLERAAEFGEVGAGLSVWPNGIRALDALGLGERVRDLGIADIQAGIRDPSGRWLSRIDAAEFARRHGPPVMIHRARLAEVLLAAVPRSSLVPGAAVRHVRPRGSQLEIEYDGGVERADLLVGADGIRSTVRRAVWPHAPGPRYAGYTAWRTVVDLGTPLREGGETWGRGQRIGFAPLCDGRVYVFAVAGVPEGGRSGGGELAELRRRFGGWHDPVPRLLEAAADEAVLRHDIYELPPLPSFVEGRVALVGDAAHAMTPNLGQGANQALEDAVTLAALLDTVPGVPGVPAALVAYHRIRRPRTRRIAARSRQLGRVAQWRSAPAVALRDRALRLAPQWSLFRSLAPVVSWRPPDTSGPPHRLEDGTRAVER</sequence>
<dbReference type="PRINTS" id="PR00420">
    <property type="entry name" value="RNGMNOXGNASE"/>
</dbReference>
<dbReference type="InterPro" id="IPR002938">
    <property type="entry name" value="FAD-bd"/>
</dbReference>
<organism evidence="5 6">
    <name type="scientific">Amycolatopsis rhizosphaerae</name>
    <dbReference type="NCBI Taxonomy" id="2053003"/>
    <lineage>
        <taxon>Bacteria</taxon>
        <taxon>Bacillati</taxon>
        <taxon>Actinomycetota</taxon>
        <taxon>Actinomycetes</taxon>
        <taxon>Pseudonocardiales</taxon>
        <taxon>Pseudonocardiaceae</taxon>
        <taxon>Amycolatopsis</taxon>
    </lineage>
</organism>
<keyword evidence="6" id="KW-1185">Reference proteome</keyword>
<dbReference type="Proteomes" id="UP000320011">
    <property type="component" value="Unassembled WGS sequence"/>
</dbReference>
<dbReference type="InterPro" id="IPR050493">
    <property type="entry name" value="FAD-dep_Monooxygenase_BioMet"/>
</dbReference>
<name>A0A558CUN5_9PSEU</name>
<dbReference type="EMBL" id="VJWX01000101">
    <property type="protein sequence ID" value="TVT52481.1"/>
    <property type="molecule type" value="Genomic_DNA"/>
</dbReference>
<feature type="region of interest" description="Disordered" evidence="3">
    <location>
        <begin position="382"/>
        <end position="404"/>
    </location>
</feature>
<keyword evidence="1" id="KW-0560">Oxidoreductase</keyword>
<dbReference type="PANTHER" id="PTHR13789:SF309">
    <property type="entry name" value="PUTATIVE (AFU_ORTHOLOGUE AFUA_6G14510)-RELATED"/>
    <property type="match status" value="1"/>
</dbReference>
<evidence type="ECO:0000259" key="4">
    <source>
        <dbReference type="Pfam" id="PF01494"/>
    </source>
</evidence>
<feature type="domain" description="FAD-binding" evidence="4">
    <location>
        <begin position="275"/>
        <end position="342"/>
    </location>
</feature>
<accession>A0A558CUN5</accession>
<dbReference type="GO" id="GO:0071949">
    <property type="term" value="F:FAD binding"/>
    <property type="evidence" value="ECO:0007669"/>
    <property type="project" value="InterPro"/>
</dbReference>
<dbReference type="RefSeq" id="WP_144587800.1">
    <property type="nucleotide sequence ID" value="NZ_VJWX01000101.1"/>
</dbReference>
<dbReference type="PANTHER" id="PTHR13789">
    <property type="entry name" value="MONOOXYGENASE"/>
    <property type="match status" value="1"/>
</dbReference>
<evidence type="ECO:0000256" key="1">
    <source>
        <dbReference type="ARBA" id="ARBA00023002"/>
    </source>
</evidence>
<proteinExistence type="predicted"/>
<dbReference type="InterPro" id="IPR036188">
    <property type="entry name" value="FAD/NAD-bd_sf"/>
</dbReference>
<gene>
    <name evidence="5" type="ORF">FNH05_12900</name>
</gene>
<evidence type="ECO:0000313" key="6">
    <source>
        <dbReference type="Proteomes" id="UP000320011"/>
    </source>
</evidence>
<protein>
    <submittedName>
        <fullName evidence="5">Monooxygenase</fullName>
    </submittedName>
</protein>
<feature type="domain" description="FAD-binding" evidence="4">
    <location>
        <begin position="10"/>
        <end position="173"/>
    </location>
</feature>
<dbReference type="Pfam" id="PF01494">
    <property type="entry name" value="FAD_binding_3"/>
    <property type="match status" value="2"/>
</dbReference>